<accession>A0A1N6MUG5</accession>
<dbReference type="RefSeq" id="WP_086955696.1">
    <property type="nucleotide sequence ID" value="NZ_CAWNQC010000050.1"/>
</dbReference>
<proteinExistence type="predicted"/>
<dbReference type="InterPro" id="IPR019110">
    <property type="entry name" value="Uncharacterised_RAQPRD"/>
</dbReference>
<dbReference type="AlphaFoldDB" id="A0A1N6MUG5"/>
<dbReference type="EMBL" id="FTLG01000056">
    <property type="protein sequence ID" value="SIP72452.1"/>
    <property type="molecule type" value="Genomic_DNA"/>
</dbReference>
<keyword evidence="2" id="KW-0732">Signal</keyword>
<feature type="signal peptide" evidence="2">
    <location>
        <begin position="1"/>
        <end position="26"/>
    </location>
</feature>
<dbReference type="Proteomes" id="UP000224871">
    <property type="component" value="Unassembled WGS sequence"/>
</dbReference>
<reference evidence="3 6" key="3">
    <citation type="journal article" date="2017" name="Nat. Microbiol.">
        <title>Natural product diversity associated with the nematode symbionts Photorhabdus and Xenorhabdus.</title>
        <authorList>
            <person name="Tobias N.J."/>
            <person name="Wolff H."/>
            <person name="Djahanschiri B."/>
            <person name="Grundmann F."/>
            <person name="Kronenwerth M."/>
            <person name="Shi Y.M."/>
            <person name="Simonyi S."/>
            <person name="Grun P."/>
            <person name="Shapiro-Ilan D."/>
            <person name="Pidot S.J."/>
            <person name="Stinear T.P."/>
            <person name="Ebersberger I."/>
            <person name="Bode H.B."/>
        </authorList>
    </citation>
    <scope>NUCLEOTIDE SEQUENCE [LARGE SCALE GENOMIC DNA]</scope>
    <source>
        <strain evidence="3 6">DSM 16336</strain>
    </source>
</reference>
<evidence type="ECO:0000313" key="5">
    <source>
        <dbReference type="Proteomes" id="UP000196435"/>
    </source>
</evidence>
<feature type="chain" id="PRO_5013111282" evidence="2">
    <location>
        <begin position="27"/>
        <end position="109"/>
    </location>
</feature>
<dbReference type="OrthoDB" id="8910666at2"/>
<evidence type="ECO:0000313" key="4">
    <source>
        <dbReference type="EMBL" id="SIP72452.1"/>
    </source>
</evidence>
<gene>
    <name evidence="3" type="ORF">Xinn_04083</name>
    <name evidence="4" type="ORF">XIS1_1490004</name>
</gene>
<reference evidence="5" key="2">
    <citation type="submission" date="2016-12" db="EMBL/GenBank/DDBJ databases">
        <authorList>
            <person name="Gaudriault S."/>
        </authorList>
    </citation>
    <scope>NUCLEOTIDE SEQUENCE [LARGE SCALE GENOMIC DNA]</scope>
    <source>
        <strain evidence="5">HGB1681 (deposited as PTA-6826 in the American Type Culture Collection)</strain>
    </source>
</reference>
<evidence type="ECO:0000256" key="1">
    <source>
        <dbReference type="SAM" id="MobiDB-lite"/>
    </source>
</evidence>
<evidence type="ECO:0000256" key="2">
    <source>
        <dbReference type="SAM" id="SignalP"/>
    </source>
</evidence>
<evidence type="ECO:0000313" key="3">
    <source>
        <dbReference type="EMBL" id="PHM24303.1"/>
    </source>
</evidence>
<dbReference type="Proteomes" id="UP000196435">
    <property type="component" value="Unassembled WGS sequence"/>
</dbReference>
<dbReference type="Pfam" id="PF09686">
    <property type="entry name" value="Plasmid_RAQPRD"/>
    <property type="match status" value="1"/>
</dbReference>
<name>A0A1N6MUG5_9GAMM</name>
<keyword evidence="6" id="KW-1185">Reference proteome</keyword>
<organism evidence="4 5">
    <name type="scientific">Xenorhabdus innexi</name>
    <dbReference type="NCBI Taxonomy" id="290109"/>
    <lineage>
        <taxon>Bacteria</taxon>
        <taxon>Pseudomonadati</taxon>
        <taxon>Pseudomonadota</taxon>
        <taxon>Gammaproteobacteria</taxon>
        <taxon>Enterobacterales</taxon>
        <taxon>Morganellaceae</taxon>
        <taxon>Xenorhabdus</taxon>
    </lineage>
</organism>
<dbReference type="EMBL" id="NIBU01000143">
    <property type="protein sequence ID" value="PHM24303.1"/>
    <property type="molecule type" value="Genomic_DNA"/>
</dbReference>
<evidence type="ECO:0000313" key="6">
    <source>
        <dbReference type="Proteomes" id="UP000224871"/>
    </source>
</evidence>
<dbReference type="NCBIfam" id="TIGR01690">
    <property type="entry name" value="ICE_RAQPRD"/>
    <property type="match status" value="1"/>
</dbReference>
<sequence>MRGCFSLSRSACLLSLTVLCVPLVQAAENDELASATRLIEQVQIALERASIAGTPAETEKPPRYHFDYARIRADLHTIKTGIEHYLMPSREQPDEPALLSGQYRQECPQ</sequence>
<reference evidence="4" key="1">
    <citation type="submission" date="2016-12" db="EMBL/GenBank/DDBJ databases">
        <authorList>
            <person name="Song W.-J."/>
            <person name="Kurnit D.M."/>
        </authorList>
    </citation>
    <scope>NUCLEOTIDE SEQUENCE [LARGE SCALE GENOMIC DNA]</scope>
    <source>
        <strain evidence="4">HGB1681</strain>
    </source>
</reference>
<protein>
    <submittedName>
        <fullName evidence="3">Exported protein with RAQPRD domain protein</fullName>
    </submittedName>
    <submittedName>
        <fullName evidence="4">Putative exported protein</fullName>
    </submittedName>
</protein>
<feature type="region of interest" description="Disordered" evidence="1">
    <location>
        <begin position="90"/>
        <end position="109"/>
    </location>
</feature>